<dbReference type="GO" id="GO:0006508">
    <property type="term" value="P:proteolysis"/>
    <property type="evidence" value="ECO:0007669"/>
    <property type="project" value="InterPro"/>
</dbReference>
<evidence type="ECO:0000256" key="3">
    <source>
        <dbReference type="SAM" id="SignalP"/>
    </source>
</evidence>
<dbReference type="AlphaFoldDB" id="A0A518EQR3"/>
<dbReference type="GO" id="GO:0008236">
    <property type="term" value="F:serine-type peptidase activity"/>
    <property type="evidence" value="ECO:0007669"/>
    <property type="project" value="InterPro"/>
</dbReference>
<keyword evidence="1" id="KW-0378">Hydrolase</keyword>
<dbReference type="InterPro" id="IPR050261">
    <property type="entry name" value="FrsA_esterase"/>
</dbReference>
<reference evidence="5 6" key="1">
    <citation type="submission" date="2019-02" db="EMBL/GenBank/DDBJ databases">
        <title>Deep-cultivation of Planctomycetes and their phenomic and genomic characterization uncovers novel biology.</title>
        <authorList>
            <person name="Wiegand S."/>
            <person name="Jogler M."/>
            <person name="Boedeker C."/>
            <person name="Pinto D."/>
            <person name="Vollmers J."/>
            <person name="Rivas-Marin E."/>
            <person name="Kohn T."/>
            <person name="Peeters S.H."/>
            <person name="Heuer A."/>
            <person name="Rast P."/>
            <person name="Oberbeckmann S."/>
            <person name="Bunk B."/>
            <person name="Jeske O."/>
            <person name="Meyerdierks A."/>
            <person name="Storesund J.E."/>
            <person name="Kallscheuer N."/>
            <person name="Luecker S."/>
            <person name="Lage O.M."/>
            <person name="Pohl T."/>
            <person name="Merkel B.J."/>
            <person name="Hornburger P."/>
            <person name="Mueller R.-W."/>
            <person name="Bruemmer F."/>
            <person name="Labrenz M."/>
            <person name="Spormann A.M."/>
            <person name="Op den Camp H."/>
            <person name="Overmann J."/>
            <person name="Amann R."/>
            <person name="Jetten M.S.M."/>
            <person name="Mascher T."/>
            <person name="Medema M.H."/>
            <person name="Devos D.P."/>
            <person name="Kaster A.-K."/>
            <person name="Ovreas L."/>
            <person name="Rohde M."/>
            <person name="Galperin M.Y."/>
            <person name="Jogler C."/>
        </authorList>
    </citation>
    <scope>NUCLEOTIDE SEQUENCE [LARGE SCALE GENOMIC DNA]</scope>
    <source>
        <strain evidence="5 6">Poly30</strain>
    </source>
</reference>
<dbReference type="GO" id="GO:0052689">
    <property type="term" value="F:carboxylic ester hydrolase activity"/>
    <property type="evidence" value="ECO:0007669"/>
    <property type="project" value="UniProtKB-ARBA"/>
</dbReference>
<sequence precursor="true">MPRFHLAGPWLLTSALACAAALAQASAQASAQAGAQVGPLTDADPRQETGSALKSSQVSLLEARRGFVTKLTEEARESQALPVPPEGSDFAIVEYVAPVGKLSAYLCVPRSIPDARVPSEKGRTAIVWITGGYPTARGGAYVFEKGPPENDQSAAPFREAGIVMLFPTVRGTATNPGLQEGMFGEVDDVIAAGEYLRSVPGIDPERVYLGGHSTGGTLVLLVAESTDLFRATFSFGPVGELADYGGRTWTFDAGDEREWRLRSPLHYLGAITAPTYVFEGDGGNIEDLVKLREGNGNPRVRMIDLEGADHFEALTPINRLLAEKIAAGHRGEFFLGAARARAAYAKFASERR</sequence>
<dbReference type="RefSeq" id="WP_419191174.1">
    <property type="nucleotide sequence ID" value="NZ_CP036434.1"/>
</dbReference>
<accession>A0A518EQR3</accession>
<keyword evidence="3" id="KW-0732">Signal</keyword>
<evidence type="ECO:0000313" key="6">
    <source>
        <dbReference type="Proteomes" id="UP000320390"/>
    </source>
</evidence>
<protein>
    <submittedName>
        <fullName evidence="5">Prolyl oligopeptidase family protein</fullName>
    </submittedName>
</protein>
<feature type="chain" id="PRO_5022086061" evidence="3">
    <location>
        <begin position="20"/>
        <end position="352"/>
    </location>
</feature>
<dbReference type="PROSITE" id="PS51257">
    <property type="entry name" value="PROKAR_LIPOPROTEIN"/>
    <property type="match status" value="1"/>
</dbReference>
<evidence type="ECO:0000313" key="5">
    <source>
        <dbReference type="EMBL" id="QDV06430.1"/>
    </source>
</evidence>
<dbReference type="EMBL" id="CP036434">
    <property type="protein sequence ID" value="QDV06430.1"/>
    <property type="molecule type" value="Genomic_DNA"/>
</dbReference>
<dbReference type="SUPFAM" id="SSF53474">
    <property type="entry name" value="alpha/beta-Hydrolases"/>
    <property type="match status" value="1"/>
</dbReference>
<feature type="signal peptide" evidence="3">
    <location>
        <begin position="1"/>
        <end position="19"/>
    </location>
</feature>
<dbReference type="Gene3D" id="3.40.50.1820">
    <property type="entry name" value="alpha/beta hydrolase"/>
    <property type="match status" value="1"/>
</dbReference>
<proteinExistence type="predicted"/>
<dbReference type="PANTHER" id="PTHR22946:SF9">
    <property type="entry name" value="POLYKETIDE TRANSFERASE AF380"/>
    <property type="match status" value="1"/>
</dbReference>
<keyword evidence="6" id="KW-1185">Reference proteome</keyword>
<name>A0A518EQR3_9BACT</name>
<gene>
    <name evidence="5" type="ORF">Poly30_19390</name>
</gene>
<evidence type="ECO:0000256" key="2">
    <source>
        <dbReference type="SAM" id="MobiDB-lite"/>
    </source>
</evidence>
<dbReference type="InterPro" id="IPR001375">
    <property type="entry name" value="Peptidase_S9_cat"/>
</dbReference>
<dbReference type="Pfam" id="PF00326">
    <property type="entry name" value="Peptidase_S9"/>
    <property type="match status" value="1"/>
</dbReference>
<feature type="region of interest" description="Disordered" evidence="2">
    <location>
        <begin position="37"/>
        <end position="57"/>
    </location>
</feature>
<organism evidence="5 6">
    <name type="scientific">Saltatorellus ferox</name>
    <dbReference type="NCBI Taxonomy" id="2528018"/>
    <lineage>
        <taxon>Bacteria</taxon>
        <taxon>Pseudomonadati</taxon>
        <taxon>Planctomycetota</taxon>
        <taxon>Planctomycetia</taxon>
        <taxon>Planctomycetia incertae sedis</taxon>
        <taxon>Saltatorellus</taxon>
    </lineage>
</organism>
<dbReference type="PANTHER" id="PTHR22946">
    <property type="entry name" value="DIENELACTONE HYDROLASE DOMAIN-CONTAINING PROTEIN-RELATED"/>
    <property type="match status" value="1"/>
</dbReference>
<dbReference type="InterPro" id="IPR029058">
    <property type="entry name" value="AB_hydrolase_fold"/>
</dbReference>
<dbReference type="Proteomes" id="UP000320390">
    <property type="component" value="Chromosome"/>
</dbReference>
<feature type="domain" description="Peptidase S9 prolyl oligopeptidase catalytic" evidence="4">
    <location>
        <begin position="154"/>
        <end position="248"/>
    </location>
</feature>
<feature type="compositionally biased region" description="Polar residues" evidence="2">
    <location>
        <begin position="48"/>
        <end position="57"/>
    </location>
</feature>
<evidence type="ECO:0000259" key="4">
    <source>
        <dbReference type="Pfam" id="PF00326"/>
    </source>
</evidence>
<evidence type="ECO:0000256" key="1">
    <source>
        <dbReference type="ARBA" id="ARBA00022801"/>
    </source>
</evidence>